<name>A0AB94ILW4_9BACI</name>
<proteinExistence type="predicted"/>
<dbReference type="AlphaFoldDB" id="A0AB94ILW4"/>
<evidence type="ECO:0000313" key="1">
    <source>
        <dbReference type="EMBL" id="ETI68055.1"/>
    </source>
</evidence>
<dbReference type="Proteomes" id="UP000018877">
    <property type="component" value="Unassembled WGS sequence"/>
</dbReference>
<comment type="caution">
    <text evidence="1">The sequence shown here is derived from an EMBL/GenBank/DDBJ whole genome shotgun (WGS) entry which is preliminary data.</text>
</comment>
<organism evidence="1 2">
    <name type="scientific">Neobacillus vireti LMG 21834</name>
    <dbReference type="NCBI Taxonomy" id="1131730"/>
    <lineage>
        <taxon>Bacteria</taxon>
        <taxon>Bacillati</taxon>
        <taxon>Bacillota</taxon>
        <taxon>Bacilli</taxon>
        <taxon>Bacillales</taxon>
        <taxon>Bacillaceae</taxon>
        <taxon>Neobacillus</taxon>
    </lineage>
</organism>
<gene>
    <name evidence="1" type="ORF">BAVI_14544</name>
</gene>
<evidence type="ECO:0000313" key="2">
    <source>
        <dbReference type="Proteomes" id="UP000018877"/>
    </source>
</evidence>
<sequence length="66" mass="7585">MEKLGPAGTVLDAEYQRKTLRSLKSLFVTVQGEKAAPGHKKHYLLPLKEKRRLFGHYKEKKAPRLP</sequence>
<dbReference type="EMBL" id="ALAN01000080">
    <property type="protein sequence ID" value="ETI68055.1"/>
    <property type="molecule type" value="Genomic_DNA"/>
</dbReference>
<protein>
    <submittedName>
        <fullName evidence="1">Uncharacterized protein</fullName>
    </submittedName>
</protein>
<reference evidence="1 2" key="1">
    <citation type="journal article" date="2014" name="Environ. Microbiol.">
        <title>The nitrate-ammonifying and nosZ-carrying bacterium Bacillus vireti is a potent source and sink for nitric and nitrous oxide under high nitrate conditions.</title>
        <authorList>
            <person name="Mania D."/>
            <person name="Heylen K."/>
            <person name="van Spanning R.J."/>
            <person name="Frostegard A."/>
        </authorList>
    </citation>
    <scope>NUCLEOTIDE SEQUENCE [LARGE SCALE GENOMIC DNA]</scope>
    <source>
        <strain evidence="1 2">LMG 21834</strain>
    </source>
</reference>
<accession>A0AB94ILW4</accession>
<keyword evidence="2" id="KW-1185">Reference proteome</keyword>